<dbReference type="AlphaFoldDB" id="A0A2U1BBI3"/>
<dbReference type="InterPro" id="IPR039448">
    <property type="entry name" value="Beta_helix"/>
</dbReference>
<protein>
    <submittedName>
        <fullName evidence="3">Parallel beta helix pectate lyase-like protein</fullName>
    </submittedName>
</protein>
<evidence type="ECO:0000313" key="4">
    <source>
        <dbReference type="Proteomes" id="UP000245959"/>
    </source>
</evidence>
<feature type="domain" description="Right handed beta helix" evidence="2">
    <location>
        <begin position="398"/>
        <end position="570"/>
    </location>
</feature>
<feature type="signal peptide" evidence="1">
    <location>
        <begin position="1"/>
        <end position="25"/>
    </location>
</feature>
<dbReference type="InterPro" id="IPR011050">
    <property type="entry name" value="Pectin_lyase_fold/virulence"/>
</dbReference>
<dbReference type="SMART" id="SM00710">
    <property type="entry name" value="PbH1"/>
    <property type="match status" value="8"/>
</dbReference>
<accession>A0A2U1BBI3</accession>
<feature type="chain" id="PRO_5015786508" evidence="1">
    <location>
        <begin position="26"/>
        <end position="599"/>
    </location>
</feature>
<dbReference type="RefSeq" id="WP_116882410.1">
    <property type="nucleotide sequence ID" value="NZ_CALXNT010000105.1"/>
</dbReference>
<dbReference type="InterPro" id="IPR012334">
    <property type="entry name" value="Pectin_lyas_fold"/>
</dbReference>
<dbReference type="InterPro" id="IPR006626">
    <property type="entry name" value="PbH1"/>
</dbReference>
<keyword evidence="3" id="KW-0456">Lyase</keyword>
<dbReference type="GO" id="GO:0016829">
    <property type="term" value="F:lyase activity"/>
    <property type="evidence" value="ECO:0007669"/>
    <property type="project" value="UniProtKB-KW"/>
</dbReference>
<evidence type="ECO:0000313" key="3">
    <source>
        <dbReference type="EMBL" id="PVY46020.1"/>
    </source>
</evidence>
<keyword evidence="1" id="KW-0732">Signal</keyword>
<dbReference type="Pfam" id="PF13229">
    <property type="entry name" value="Beta_helix"/>
    <property type="match status" value="1"/>
</dbReference>
<comment type="caution">
    <text evidence="3">The sequence shown here is derived from an EMBL/GenBank/DDBJ whole genome shotgun (WGS) entry which is preliminary data.</text>
</comment>
<organism evidence="3 4">
    <name type="scientific">Victivallis vadensis</name>
    <dbReference type="NCBI Taxonomy" id="172901"/>
    <lineage>
        <taxon>Bacteria</taxon>
        <taxon>Pseudomonadati</taxon>
        <taxon>Lentisphaerota</taxon>
        <taxon>Lentisphaeria</taxon>
        <taxon>Victivallales</taxon>
        <taxon>Victivallaceae</taxon>
        <taxon>Victivallis</taxon>
    </lineage>
</organism>
<sequence length="599" mass="65813">MIAPFCKRLLLSCLAVLVTAGTALAADVTITAKTPDELQQKLLEAAKNKVKKVRIAPGVIRGGATGRDHLLFLKGLQDMEIDATGVTLAGTDPTKGGVFLRDSRRVTLRGLLYYNEVPPFTQGRVLKFDEKQSTLEVEIDAGYPAPDADSVGYLFDPETRRWKPGVYDIYYNKVFKRSGRVYGIRVNADMPAKLKTDLTPGRDLIAIRGKQGKMAITFDVCEGCRLEKVTIKSAGVFGVQESGGNGGNYYNYTLTYGPRPKGASSDPLISSVADAFHSGGALKGPTLEGCVLEGMCDDAVPIHSSYALVMQAAGRKLYYVARQNANQFKPGMRIRLFDPEQRFLAEAVVETTGKAERDFRLPHLPADKLVYYRLESDRDLPVIPAGARLSTPDTAGRGFVVRNCVIRNHRARGFLIKADDGLIENNLVEGSTVAGLIATPQFGWNESCYSRNLTIRNNIFRNTAYSTGVTRPDSYVPGAFSIKSDAPSKGPAGYGHRNIRIIGNTFENQDGMNMHLDNVQDILIEGNRFIRPHRNPCDRGRARGYNPDALIFVDNAERVTFRDNRVEAPGPYLKKLLEIGKNTADITDAGDGIVILKER</sequence>
<dbReference type="GeneID" id="78293747"/>
<proteinExistence type="predicted"/>
<dbReference type="SUPFAM" id="SSF51126">
    <property type="entry name" value="Pectin lyase-like"/>
    <property type="match status" value="2"/>
</dbReference>
<evidence type="ECO:0000259" key="2">
    <source>
        <dbReference type="Pfam" id="PF13229"/>
    </source>
</evidence>
<evidence type="ECO:0000256" key="1">
    <source>
        <dbReference type="SAM" id="SignalP"/>
    </source>
</evidence>
<name>A0A2U1BBI3_9BACT</name>
<dbReference type="Proteomes" id="UP000245959">
    <property type="component" value="Unassembled WGS sequence"/>
</dbReference>
<dbReference type="Gene3D" id="2.160.20.10">
    <property type="entry name" value="Single-stranded right-handed beta-helix, Pectin lyase-like"/>
    <property type="match status" value="1"/>
</dbReference>
<dbReference type="EMBL" id="QEKH01000001">
    <property type="protein sequence ID" value="PVY46020.1"/>
    <property type="molecule type" value="Genomic_DNA"/>
</dbReference>
<gene>
    <name evidence="3" type="ORF">C8D82_101219</name>
</gene>
<reference evidence="3 4" key="1">
    <citation type="submission" date="2018-04" db="EMBL/GenBank/DDBJ databases">
        <title>Genomic Encyclopedia of Type Strains, Phase IV (KMG-IV): sequencing the most valuable type-strain genomes for metagenomic binning, comparative biology and taxonomic classification.</title>
        <authorList>
            <person name="Goeker M."/>
        </authorList>
    </citation>
    <scope>NUCLEOTIDE SEQUENCE [LARGE SCALE GENOMIC DNA]</scope>
    <source>
        <strain evidence="3 4">DSM 14823</strain>
    </source>
</reference>
<keyword evidence="4" id="KW-1185">Reference proteome</keyword>